<dbReference type="SUPFAM" id="SSF54373">
    <property type="entry name" value="FAD-linked reductases, C-terminal domain"/>
    <property type="match status" value="1"/>
</dbReference>
<dbReference type="InterPro" id="IPR038299">
    <property type="entry name" value="DAO_C_sf"/>
</dbReference>
<gene>
    <name evidence="9" type="ORF">HBA54_05635</name>
</gene>
<evidence type="ECO:0000256" key="5">
    <source>
        <dbReference type="ARBA" id="ARBA00023002"/>
    </source>
</evidence>
<proteinExistence type="inferred from homology"/>
<evidence type="ECO:0000313" key="10">
    <source>
        <dbReference type="Proteomes" id="UP000761264"/>
    </source>
</evidence>
<organism evidence="9 10">
    <name type="scientific">Pelagibius litoralis</name>
    <dbReference type="NCBI Taxonomy" id="374515"/>
    <lineage>
        <taxon>Bacteria</taxon>
        <taxon>Pseudomonadati</taxon>
        <taxon>Pseudomonadota</taxon>
        <taxon>Alphaproteobacteria</taxon>
        <taxon>Rhodospirillales</taxon>
        <taxon>Rhodovibrionaceae</taxon>
        <taxon>Pelagibius</taxon>
    </lineage>
</organism>
<dbReference type="InterPro" id="IPR036188">
    <property type="entry name" value="FAD/NAD-bd_sf"/>
</dbReference>
<dbReference type="EMBL" id="JAAQPH010000003">
    <property type="protein sequence ID" value="NIA68067.1"/>
    <property type="molecule type" value="Genomic_DNA"/>
</dbReference>
<accession>A0A967C7M4</accession>
<feature type="domain" description="FAD dependent oxidoreductase" evidence="7">
    <location>
        <begin position="6"/>
        <end position="364"/>
    </location>
</feature>
<dbReference type="PRINTS" id="PR01001">
    <property type="entry name" value="FADG3PDH"/>
</dbReference>
<dbReference type="Proteomes" id="UP000761264">
    <property type="component" value="Unassembled WGS sequence"/>
</dbReference>
<dbReference type="PANTHER" id="PTHR11985">
    <property type="entry name" value="GLYCEROL-3-PHOSPHATE DEHYDROGENASE"/>
    <property type="match status" value="1"/>
</dbReference>
<dbReference type="GO" id="GO:0046168">
    <property type="term" value="P:glycerol-3-phosphate catabolic process"/>
    <property type="evidence" value="ECO:0007669"/>
    <property type="project" value="TreeGrafter"/>
</dbReference>
<dbReference type="PANTHER" id="PTHR11985:SF15">
    <property type="entry name" value="GLYCEROL-3-PHOSPHATE DEHYDROGENASE, MITOCHONDRIAL"/>
    <property type="match status" value="1"/>
</dbReference>
<dbReference type="Gene3D" id="3.50.50.60">
    <property type="entry name" value="FAD/NAD(P)-binding domain"/>
    <property type="match status" value="1"/>
</dbReference>
<dbReference type="GO" id="GO:0009331">
    <property type="term" value="C:glycerol-3-phosphate dehydrogenase (FAD) complex"/>
    <property type="evidence" value="ECO:0007669"/>
    <property type="project" value="UniProtKB-UniRule"/>
</dbReference>
<evidence type="ECO:0000256" key="3">
    <source>
        <dbReference type="ARBA" id="ARBA00022630"/>
    </source>
</evidence>
<dbReference type="InterPro" id="IPR006076">
    <property type="entry name" value="FAD-dep_OxRdtase"/>
</dbReference>
<dbReference type="Gene3D" id="6.10.250.1890">
    <property type="match status" value="1"/>
</dbReference>
<evidence type="ECO:0000256" key="1">
    <source>
        <dbReference type="ARBA" id="ARBA00001974"/>
    </source>
</evidence>
<dbReference type="NCBIfam" id="NF008899">
    <property type="entry name" value="PRK12266.1"/>
    <property type="match status" value="1"/>
</dbReference>
<sequence length="501" mass="55907">MNEPVDLLIIGGGINGAGVARDAAGRGLSVVLCEKDDLAEGTSSRSGKYIHGGLRYLEYYEFRLVREALIEREVVLRVAPQLTWPLRLVLPHSPEQRPRWLIRLGLFLYDHLGGRQRIPATRALDLRSSPEGAMLRDAFPRGFAYWDVWVDDARLVILNALDAARRGAEVLPRAECIAARREDNLWHARLKDTQTGAERDVRARALFNAAGPWVEKVLGNVAGVNARHSVRLVKGSHIIMKRWWQGDHGYVLQAHDKRLIFVNPYFDDLALVGTTDIPYDDRPEGVAIGSDEIDYLLAILNRYFKTELAPADVISTYSGVRPLYDDDSAKGASAVTRDYEFEIDGGNGRAPILSAFGGKLTTYRKLSEHALEKLAIYFPKMGPGWTARAPLPGGDIPDADFEAWLQSFASARPWLPADLARHYGRCYGSDAVTLLAGAASLADLGRHFGALFYEREAKWLIEREWARTADDILTRRTKHALFLTEAEKAAFSDWLKMEAAA</sequence>
<evidence type="ECO:0000256" key="4">
    <source>
        <dbReference type="ARBA" id="ARBA00022827"/>
    </source>
</evidence>
<dbReference type="GO" id="GO:0004368">
    <property type="term" value="F:glycerol-3-phosphate dehydrogenase (quinone) activity"/>
    <property type="evidence" value="ECO:0007669"/>
    <property type="project" value="UniProtKB-EC"/>
</dbReference>
<evidence type="ECO:0000313" key="9">
    <source>
        <dbReference type="EMBL" id="NIA68067.1"/>
    </source>
</evidence>
<dbReference type="Pfam" id="PF16901">
    <property type="entry name" value="DAO_C"/>
    <property type="match status" value="1"/>
</dbReference>
<evidence type="ECO:0000259" key="8">
    <source>
        <dbReference type="Pfam" id="PF16901"/>
    </source>
</evidence>
<keyword evidence="3 6" id="KW-0285">Flavoprotein</keyword>
<dbReference type="InterPro" id="IPR000447">
    <property type="entry name" value="G3P_DH_FAD-dep"/>
</dbReference>
<reference evidence="9" key="1">
    <citation type="submission" date="2020-03" db="EMBL/GenBank/DDBJ databases">
        <title>Genome of Pelagibius litoralis DSM 21314T.</title>
        <authorList>
            <person name="Wang G."/>
        </authorList>
    </citation>
    <scope>NUCLEOTIDE SEQUENCE</scope>
    <source>
        <strain evidence="9">DSM 21314</strain>
    </source>
</reference>
<keyword evidence="5 6" id="KW-0560">Oxidoreductase</keyword>
<dbReference type="PROSITE" id="PS00977">
    <property type="entry name" value="FAD_G3PDH_1"/>
    <property type="match status" value="1"/>
</dbReference>
<dbReference type="EC" id="1.1.5.3" evidence="6"/>
<dbReference type="RefSeq" id="WP_167222243.1">
    <property type="nucleotide sequence ID" value="NZ_JAAQPH010000003.1"/>
</dbReference>
<dbReference type="Pfam" id="PF01266">
    <property type="entry name" value="DAO"/>
    <property type="match status" value="1"/>
</dbReference>
<dbReference type="SUPFAM" id="SSF51905">
    <property type="entry name" value="FAD/NAD(P)-binding domain"/>
    <property type="match status" value="1"/>
</dbReference>
<comment type="similarity">
    <text evidence="2 6">Belongs to the FAD-dependent glycerol-3-phosphate dehydrogenase family.</text>
</comment>
<evidence type="ECO:0000256" key="2">
    <source>
        <dbReference type="ARBA" id="ARBA00007330"/>
    </source>
</evidence>
<dbReference type="InterPro" id="IPR031656">
    <property type="entry name" value="DAO_C"/>
</dbReference>
<dbReference type="Gene3D" id="1.10.8.870">
    <property type="entry name" value="Alpha-glycerophosphate oxidase, cap domain"/>
    <property type="match status" value="1"/>
</dbReference>
<dbReference type="Gene3D" id="3.30.9.10">
    <property type="entry name" value="D-Amino Acid Oxidase, subunit A, domain 2"/>
    <property type="match status" value="1"/>
</dbReference>
<comment type="catalytic activity">
    <reaction evidence="6">
        <text>a quinone + sn-glycerol 3-phosphate = dihydroxyacetone phosphate + a quinol</text>
        <dbReference type="Rhea" id="RHEA:18977"/>
        <dbReference type="ChEBI" id="CHEBI:24646"/>
        <dbReference type="ChEBI" id="CHEBI:57597"/>
        <dbReference type="ChEBI" id="CHEBI:57642"/>
        <dbReference type="ChEBI" id="CHEBI:132124"/>
        <dbReference type="EC" id="1.1.5.3"/>
    </reaction>
</comment>
<protein>
    <recommendedName>
        <fullName evidence="6">Glycerol-3-phosphate dehydrogenase</fullName>
        <ecNumber evidence="6">1.1.5.3</ecNumber>
    </recommendedName>
</protein>
<keyword evidence="10" id="KW-1185">Reference proteome</keyword>
<dbReference type="NCBIfam" id="NF009906">
    <property type="entry name" value="PRK13369.1"/>
    <property type="match status" value="1"/>
</dbReference>
<comment type="caution">
    <text evidence="9">The sequence shown here is derived from an EMBL/GenBank/DDBJ whole genome shotgun (WGS) entry which is preliminary data.</text>
</comment>
<evidence type="ECO:0000259" key="7">
    <source>
        <dbReference type="Pfam" id="PF01266"/>
    </source>
</evidence>
<keyword evidence="4" id="KW-0274">FAD</keyword>
<comment type="cofactor">
    <cofactor evidence="1 6">
        <name>FAD</name>
        <dbReference type="ChEBI" id="CHEBI:57692"/>
    </cofactor>
</comment>
<feature type="domain" description="Alpha-glycerophosphate oxidase C-terminal" evidence="8">
    <location>
        <begin position="386"/>
        <end position="490"/>
    </location>
</feature>
<evidence type="ECO:0000256" key="6">
    <source>
        <dbReference type="RuleBase" id="RU361217"/>
    </source>
</evidence>
<name>A0A967C7M4_9PROT</name>
<dbReference type="AlphaFoldDB" id="A0A967C7M4"/>